<dbReference type="InterPro" id="IPR036890">
    <property type="entry name" value="HATPase_C_sf"/>
</dbReference>
<evidence type="ECO:0000256" key="12">
    <source>
        <dbReference type="ARBA" id="ARBA00022989"/>
    </source>
</evidence>
<evidence type="ECO:0000313" key="20">
    <source>
        <dbReference type="Proteomes" id="UP000002171"/>
    </source>
</evidence>
<dbReference type="EMBL" id="AAOW01000029">
    <property type="protein sequence ID" value="EAR59899.1"/>
    <property type="molecule type" value="Genomic_DNA"/>
</dbReference>
<feature type="coiled-coil region" evidence="16">
    <location>
        <begin position="423"/>
        <end position="454"/>
    </location>
</feature>
<comment type="caution">
    <text evidence="19">The sequence shown here is derived from an EMBL/GenBank/DDBJ whole genome shotgun (WGS) entry which is preliminary data.</text>
</comment>
<keyword evidence="4" id="KW-1003">Cell membrane</keyword>
<evidence type="ECO:0000256" key="4">
    <source>
        <dbReference type="ARBA" id="ARBA00022475"/>
    </source>
</evidence>
<dbReference type="CDD" id="cd00130">
    <property type="entry name" value="PAS"/>
    <property type="match status" value="1"/>
</dbReference>
<keyword evidence="5" id="KW-0997">Cell inner membrane</keyword>
<dbReference type="SUPFAM" id="SSF55874">
    <property type="entry name" value="ATPase domain of HSP90 chaperone/DNA topoisomerase II/histidine kinase"/>
    <property type="match status" value="1"/>
</dbReference>
<sequence length="681" mass="76692">MSRRVFIILLYIIFTLATTWQVVTLTRDWTLRTLHQQGSDELLKVITQLRGALDQYRYLPFLISQDTDVKELMLGFTESKGDEVSLYLEQTNLVAGSSSLFVLNAHGKPIAYSHWRDERDFFLRLHQDQDYYRQALAGHRGRQFSLNAESQSPAYFLSSPIYDGKRFTGVAVVRIELEKLISQLRSFGVVLLSDENDQLFFSTGPFQRFSQLGTQIKSRQENLTDGITTELWEQSEGNWLVRGVSLDDLQWRVTLLQDLDVVQRNVRNASLFSFGGCIALGLMVLLFRERQLKIRSQNETREALAASEAQQKAIINNAQVGLLLIDSKGCITFANEMALQQFAASAPLLMHKPLLDLLSSEGVSPIQRLLSRLDHKGFSPLIGFEAVAVRGDGTEFPIMLSIRQMLALVERQYLVTIIDISRRKGLELQLKRANESLEHKVEERTQALQEAQDELVQAGKMAAIGRMSTAVVHELNQPLTAIRNYVAICRQMLQQPEMLSESLTEVDELTQRMAQITSQLKTFAYRKPEQMEKVSVQMAVNNALHLFRQRFIDDGFQVDLDLPEPTVYVLGDSARLEQVLLNLIKNALDAMQGFDHKQIAIQVDAVDDKVRVTVVDSGPGIDMDLLPDLFEPFVTSKSIGDGLGLGLSIVRSIVRDLNGEISAENQTGGGACFRVILPQSK</sequence>
<keyword evidence="10" id="KW-0418">Kinase</keyword>
<proteinExistence type="predicted"/>
<dbReference type="InterPro" id="IPR005467">
    <property type="entry name" value="His_kinase_dom"/>
</dbReference>
<organism evidence="19 20">
    <name type="scientific">Neptuniibacter caesariensis</name>
    <dbReference type="NCBI Taxonomy" id="207954"/>
    <lineage>
        <taxon>Bacteria</taxon>
        <taxon>Pseudomonadati</taxon>
        <taxon>Pseudomonadota</taxon>
        <taxon>Gammaproteobacteria</taxon>
        <taxon>Oceanospirillales</taxon>
        <taxon>Oceanospirillaceae</taxon>
        <taxon>Neptuniibacter</taxon>
    </lineage>
</organism>
<dbReference type="GO" id="GO:0005886">
    <property type="term" value="C:plasma membrane"/>
    <property type="evidence" value="ECO:0007669"/>
    <property type="project" value="UniProtKB-SubCell"/>
</dbReference>
<dbReference type="PANTHER" id="PTHR43065:SF46">
    <property type="entry name" value="C4-DICARBOXYLATE TRANSPORT SENSOR PROTEIN DCTB"/>
    <property type="match status" value="1"/>
</dbReference>
<dbReference type="PROSITE" id="PS50109">
    <property type="entry name" value="HIS_KIN"/>
    <property type="match status" value="1"/>
</dbReference>
<dbReference type="SMART" id="SM00388">
    <property type="entry name" value="HisKA"/>
    <property type="match status" value="1"/>
</dbReference>
<feature type="domain" description="PAS" evidence="18">
    <location>
        <begin position="307"/>
        <end position="377"/>
    </location>
</feature>
<dbReference type="AlphaFoldDB" id="A0A7U8C4R9"/>
<evidence type="ECO:0000256" key="6">
    <source>
        <dbReference type="ARBA" id="ARBA00022553"/>
    </source>
</evidence>
<keyword evidence="6" id="KW-0597">Phosphoprotein</keyword>
<name>A0A7U8C4R9_NEPCE</name>
<dbReference type="PANTHER" id="PTHR43065">
    <property type="entry name" value="SENSOR HISTIDINE KINASE"/>
    <property type="match status" value="1"/>
</dbReference>
<dbReference type="PROSITE" id="PS50112">
    <property type="entry name" value="PAS"/>
    <property type="match status" value="1"/>
</dbReference>
<dbReference type="OrthoDB" id="1931120at2"/>
<dbReference type="Gene3D" id="3.30.565.10">
    <property type="entry name" value="Histidine kinase-like ATPase, C-terminal domain"/>
    <property type="match status" value="1"/>
</dbReference>
<keyword evidence="12" id="KW-1133">Transmembrane helix</keyword>
<dbReference type="InterPro" id="IPR013767">
    <property type="entry name" value="PAS_fold"/>
</dbReference>
<dbReference type="Gene3D" id="3.30.450.20">
    <property type="entry name" value="PAS domain"/>
    <property type="match status" value="2"/>
</dbReference>
<dbReference type="Pfam" id="PF00512">
    <property type="entry name" value="HisKA"/>
    <property type="match status" value="1"/>
</dbReference>
<dbReference type="InterPro" id="IPR003661">
    <property type="entry name" value="HisK_dim/P_dom"/>
</dbReference>
<dbReference type="InterPro" id="IPR004358">
    <property type="entry name" value="Sig_transdc_His_kin-like_C"/>
</dbReference>
<dbReference type="Pfam" id="PF02518">
    <property type="entry name" value="HATPase_c"/>
    <property type="match status" value="1"/>
</dbReference>
<dbReference type="Pfam" id="PF00989">
    <property type="entry name" value="PAS"/>
    <property type="match status" value="1"/>
</dbReference>
<accession>A0A7U8C4R9</accession>
<keyword evidence="8" id="KW-0812">Transmembrane</keyword>
<feature type="domain" description="Histidine kinase" evidence="17">
    <location>
        <begin position="470"/>
        <end position="681"/>
    </location>
</feature>
<evidence type="ECO:0000256" key="13">
    <source>
        <dbReference type="ARBA" id="ARBA00023012"/>
    </source>
</evidence>
<evidence type="ECO:0000256" key="10">
    <source>
        <dbReference type="ARBA" id="ARBA00022777"/>
    </source>
</evidence>
<comment type="subcellular location">
    <subcellularLocation>
        <location evidence="2">Cell inner membrane</location>
        <topology evidence="2">Multi-pass membrane protein</topology>
    </subcellularLocation>
</comment>
<dbReference type="SUPFAM" id="SSF47384">
    <property type="entry name" value="Homodimeric domain of signal transducing histidine kinase"/>
    <property type="match status" value="1"/>
</dbReference>
<reference evidence="19 20" key="1">
    <citation type="submission" date="2006-02" db="EMBL/GenBank/DDBJ databases">
        <authorList>
            <person name="Pinhassi J."/>
            <person name="Pedros-Alio C."/>
            <person name="Ferriera S."/>
            <person name="Johnson J."/>
            <person name="Kravitz S."/>
            <person name="Halpern A."/>
            <person name="Remington K."/>
            <person name="Beeson K."/>
            <person name="Tran B."/>
            <person name="Rogers Y.-H."/>
            <person name="Friedman R."/>
            <person name="Venter J.C."/>
        </authorList>
    </citation>
    <scope>NUCLEOTIDE SEQUENCE [LARGE SCALE GENOMIC DNA]</scope>
    <source>
        <strain evidence="19 20">MED92</strain>
    </source>
</reference>
<keyword evidence="14" id="KW-0472">Membrane</keyword>
<evidence type="ECO:0000256" key="16">
    <source>
        <dbReference type="SAM" id="Coils"/>
    </source>
</evidence>
<evidence type="ECO:0000256" key="14">
    <source>
        <dbReference type="ARBA" id="ARBA00023136"/>
    </source>
</evidence>
<dbReference type="FunFam" id="1.10.287.130:FF:000049">
    <property type="entry name" value="C4-dicarboxylate transport sensor protein DctB"/>
    <property type="match status" value="1"/>
</dbReference>
<dbReference type="SMART" id="SM00091">
    <property type="entry name" value="PAS"/>
    <property type="match status" value="1"/>
</dbReference>
<dbReference type="NCBIfam" id="TIGR00229">
    <property type="entry name" value="sensory_box"/>
    <property type="match status" value="1"/>
</dbReference>
<evidence type="ECO:0000313" key="19">
    <source>
        <dbReference type="EMBL" id="EAR59899.1"/>
    </source>
</evidence>
<protein>
    <recommendedName>
        <fullName evidence="15">C4-dicarboxylate transport sensor protein DctB</fullName>
        <ecNumber evidence="3">2.7.13.3</ecNumber>
    </recommendedName>
</protein>
<dbReference type="GO" id="GO:0000155">
    <property type="term" value="F:phosphorelay sensor kinase activity"/>
    <property type="evidence" value="ECO:0007669"/>
    <property type="project" value="InterPro"/>
</dbReference>
<keyword evidence="11" id="KW-0067">ATP-binding</keyword>
<evidence type="ECO:0000256" key="9">
    <source>
        <dbReference type="ARBA" id="ARBA00022741"/>
    </source>
</evidence>
<dbReference type="InterPro" id="IPR003594">
    <property type="entry name" value="HATPase_dom"/>
</dbReference>
<dbReference type="SUPFAM" id="SSF55785">
    <property type="entry name" value="PYP-like sensor domain (PAS domain)"/>
    <property type="match status" value="1"/>
</dbReference>
<evidence type="ECO:0000256" key="3">
    <source>
        <dbReference type="ARBA" id="ARBA00012438"/>
    </source>
</evidence>
<keyword evidence="13" id="KW-0902">Two-component regulatory system</keyword>
<dbReference type="Proteomes" id="UP000002171">
    <property type="component" value="Unassembled WGS sequence"/>
</dbReference>
<evidence type="ECO:0000256" key="15">
    <source>
        <dbReference type="ARBA" id="ARBA00073143"/>
    </source>
</evidence>
<dbReference type="EC" id="2.7.13.3" evidence="3"/>
<evidence type="ECO:0000256" key="1">
    <source>
        <dbReference type="ARBA" id="ARBA00000085"/>
    </source>
</evidence>
<dbReference type="RefSeq" id="WP_007020126.1">
    <property type="nucleotide sequence ID" value="NZ_CH724125.1"/>
</dbReference>
<dbReference type="SMART" id="SM00387">
    <property type="entry name" value="HATPase_c"/>
    <property type="match status" value="1"/>
</dbReference>
<dbReference type="GO" id="GO:0006355">
    <property type="term" value="P:regulation of DNA-templated transcription"/>
    <property type="evidence" value="ECO:0007669"/>
    <property type="project" value="InterPro"/>
</dbReference>
<keyword evidence="9" id="KW-0547">Nucleotide-binding</keyword>
<evidence type="ECO:0000259" key="17">
    <source>
        <dbReference type="PROSITE" id="PS50109"/>
    </source>
</evidence>
<evidence type="ECO:0000256" key="7">
    <source>
        <dbReference type="ARBA" id="ARBA00022679"/>
    </source>
</evidence>
<dbReference type="GO" id="GO:0005524">
    <property type="term" value="F:ATP binding"/>
    <property type="evidence" value="ECO:0007669"/>
    <property type="project" value="UniProtKB-KW"/>
</dbReference>
<keyword evidence="16" id="KW-0175">Coiled coil</keyword>
<dbReference type="CDD" id="cd00082">
    <property type="entry name" value="HisKA"/>
    <property type="match status" value="1"/>
</dbReference>
<evidence type="ECO:0000259" key="18">
    <source>
        <dbReference type="PROSITE" id="PS50112"/>
    </source>
</evidence>
<dbReference type="CDD" id="cd00075">
    <property type="entry name" value="HATPase"/>
    <property type="match status" value="1"/>
</dbReference>
<dbReference type="Gene3D" id="1.10.287.130">
    <property type="match status" value="1"/>
</dbReference>
<evidence type="ECO:0000256" key="5">
    <source>
        <dbReference type="ARBA" id="ARBA00022519"/>
    </source>
</evidence>
<dbReference type="InterPro" id="IPR036097">
    <property type="entry name" value="HisK_dim/P_sf"/>
</dbReference>
<keyword evidence="20" id="KW-1185">Reference proteome</keyword>
<gene>
    <name evidence="19" type="ORF">MED92_12361</name>
</gene>
<dbReference type="InterPro" id="IPR000014">
    <property type="entry name" value="PAS"/>
</dbReference>
<dbReference type="PIRSF" id="PIRSF036431">
    <property type="entry name" value="STHK_DctB"/>
    <property type="match status" value="1"/>
</dbReference>
<dbReference type="PRINTS" id="PR00344">
    <property type="entry name" value="BCTRLSENSOR"/>
</dbReference>
<evidence type="ECO:0000256" key="11">
    <source>
        <dbReference type="ARBA" id="ARBA00022840"/>
    </source>
</evidence>
<dbReference type="InterPro" id="IPR017055">
    <property type="entry name" value="Sig_transdc_His_kinase_DctB"/>
</dbReference>
<keyword evidence="7" id="KW-0808">Transferase</keyword>
<dbReference type="InterPro" id="IPR035965">
    <property type="entry name" value="PAS-like_dom_sf"/>
</dbReference>
<evidence type="ECO:0000256" key="8">
    <source>
        <dbReference type="ARBA" id="ARBA00022692"/>
    </source>
</evidence>
<comment type="catalytic activity">
    <reaction evidence="1">
        <text>ATP + protein L-histidine = ADP + protein N-phospho-L-histidine.</text>
        <dbReference type="EC" id="2.7.13.3"/>
    </reaction>
</comment>
<evidence type="ECO:0000256" key="2">
    <source>
        <dbReference type="ARBA" id="ARBA00004429"/>
    </source>
</evidence>